<dbReference type="PANTHER" id="PTHR11430:SF117">
    <property type="entry name" value="GLYCODELIN"/>
    <property type="match status" value="1"/>
</dbReference>
<evidence type="ECO:0000313" key="10">
    <source>
        <dbReference type="Ensembl" id="ENSSSCP00040002925.1"/>
    </source>
</evidence>
<evidence type="ECO:0000259" key="9">
    <source>
        <dbReference type="Pfam" id="PF00061"/>
    </source>
</evidence>
<dbReference type="SUPFAM" id="SSF50814">
    <property type="entry name" value="Lipocalins"/>
    <property type="match status" value="1"/>
</dbReference>
<reference evidence="10" key="1">
    <citation type="submission" date="2025-08" db="UniProtKB">
        <authorList>
            <consortium name="Ensembl"/>
        </authorList>
    </citation>
    <scope>IDENTIFICATION</scope>
</reference>
<evidence type="ECO:0000256" key="4">
    <source>
        <dbReference type="ARBA" id="ARBA00022525"/>
    </source>
</evidence>
<proteinExistence type="inferred from homology"/>
<dbReference type="GO" id="GO:0005576">
    <property type="term" value="C:extracellular region"/>
    <property type="evidence" value="ECO:0007669"/>
    <property type="project" value="UniProtKB-SubCell"/>
</dbReference>
<dbReference type="CDD" id="cd19416">
    <property type="entry name" value="lipocalin_beta-LG-like"/>
    <property type="match status" value="1"/>
</dbReference>
<comment type="similarity">
    <text evidence="2">Belongs to the calycin superfamily. Lipocalin family.</text>
</comment>
<evidence type="ECO:0000256" key="1">
    <source>
        <dbReference type="ARBA" id="ARBA00004613"/>
    </source>
</evidence>
<evidence type="ECO:0000256" key="2">
    <source>
        <dbReference type="ARBA" id="ARBA00006889"/>
    </source>
</evidence>
<keyword evidence="6" id="KW-0683">Retinol-binding</keyword>
<dbReference type="PANTHER" id="PTHR11430">
    <property type="entry name" value="LIPOCALIN"/>
    <property type="match status" value="1"/>
</dbReference>
<evidence type="ECO:0000256" key="8">
    <source>
        <dbReference type="SAM" id="MobiDB-lite"/>
    </source>
</evidence>
<evidence type="ECO:0000256" key="5">
    <source>
        <dbReference type="ARBA" id="ARBA00022743"/>
    </source>
</evidence>
<feature type="compositionally biased region" description="Polar residues" evidence="8">
    <location>
        <begin position="480"/>
        <end position="489"/>
    </location>
</feature>
<comment type="subcellular location">
    <subcellularLocation>
        <location evidence="1">Secreted</location>
    </subcellularLocation>
</comment>
<sequence length="489" mass="51335">MATGLKDTEPRGRRVTELGGSEQDHSLWGGSLGQQGGVSTLELAEPQGRGRGVGDSPGGRQTATPTHIPGSGLAQGSLDPSCPQGPPSRPQPSSGLAPTCPCQNPMQGVFLVLAASLDPHPGPAGALPVRLGGNNTSYCPNEEVALGPKDAPRGIRIRGTVRWGAGTALLPYKAPSPLPGLLLPLELRSVTPAAAMRCLLLTLGLALLCGVQAVEVTPIMTDLDTQKVAGTWHTVAMAVSDVSLLDAKSSPLKAYVEGLKPTPEGDLEILLQKRENDKCAQEVLLAKKTDIPAVFKINALDENQLFLLDTDYDSHLLLCMENSASPEHSLVCQSLARTLEVDDQIREKFEDALKTLSVPMRILPAQLEGEPGRVRRPPAPGTHGDLHSRRREGWGAEPPGPRLSRPAPILTLPFPTAVPPHRAVPRLGELPPSPPGGPSGETRYHPTSPSAESGGPGTKVTPPGTRTPGTRLASPALGPSSFSNKSINQ</sequence>
<name>A0A8D1BS96_PIG</name>
<dbReference type="PRINTS" id="PR01172">
    <property type="entry name" value="BLCTOGLOBULN"/>
</dbReference>
<dbReference type="Proteomes" id="UP000694722">
    <property type="component" value="Unplaced"/>
</dbReference>
<feature type="region of interest" description="Disordered" evidence="8">
    <location>
        <begin position="1"/>
        <end position="100"/>
    </location>
</feature>
<feature type="domain" description="Lipocalin/cytosolic fatty-acid binding" evidence="9">
    <location>
        <begin position="229"/>
        <end position="360"/>
    </location>
</feature>
<keyword evidence="7" id="KW-1015">Disulfide bond</keyword>
<keyword evidence="3" id="KW-0813">Transport</keyword>
<feature type="compositionally biased region" description="Low complexity" evidence="8">
    <location>
        <begin position="458"/>
        <end position="470"/>
    </location>
</feature>
<dbReference type="InterPro" id="IPR002447">
    <property type="entry name" value="Blactoglobulin"/>
</dbReference>
<dbReference type="GO" id="GO:0019841">
    <property type="term" value="F:retinol binding"/>
    <property type="evidence" value="ECO:0007669"/>
    <property type="project" value="UniProtKB-KW"/>
</dbReference>
<dbReference type="InterPro" id="IPR000566">
    <property type="entry name" value="Lipocln_cytosolic_FA-bd_dom"/>
</dbReference>
<evidence type="ECO:0000256" key="7">
    <source>
        <dbReference type="ARBA" id="ARBA00023157"/>
    </source>
</evidence>
<dbReference type="InterPro" id="IPR002345">
    <property type="entry name" value="Lipocalin"/>
</dbReference>
<keyword evidence="4" id="KW-0964">Secreted</keyword>
<evidence type="ECO:0000256" key="6">
    <source>
        <dbReference type="ARBA" id="ARBA00023072"/>
    </source>
</evidence>
<accession>A0A8D1BS96</accession>
<dbReference type="InterPro" id="IPR022272">
    <property type="entry name" value="Lipocalin_CS"/>
</dbReference>
<dbReference type="PROSITE" id="PS00213">
    <property type="entry name" value="LIPOCALIN"/>
    <property type="match status" value="1"/>
</dbReference>
<dbReference type="AlphaFoldDB" id="A0A8D1BS96"/>
<organism evidence="10 11">
    <name type="scientific">Sus scrofa</name>
    <name type="common">Pig</name>
    <dbReference type="NCBI Taxonomy" id="9823"/>
    <lineage>
        <taxon>Eukaryota</taxon>
        <taxon>Metazoa</taxon>
        <taxon>Chordata</taxon>
        <taxon>Craniata</taxon>
        <taxon>Vertebrata</taxon>
        <taxon>Euteleostomi</taxon>
        <taxon>Mammalia</taxon>
        <taxon>Eutheria</taxon>
        <taxon>Laurasiatheria</taxon>
        <taxon>Artiodactyla</taxon>
        <taxon>Suina</taxon>
        <taxon>Suidae</taxon>
        <taxon>Sus</taxon>
    </lineage>
</organism>
<protein>
    <submittedName>
        <fullName evidence="10">Progestagen associated endometrial protein</fullName>
    </submittedName>
</protein>
<feature type="region of interest" description="Disordered" evidence="8">
    <location>
        <begin position="367"/>
        <end position="489"/>
    </location>
</feature>
<dbReference type="Pfam" id="PF00061">
    <property type="entry name" value="Lipocalin"/>
    <property type="match status" value="1"/>
</dbReference>
<dbReference type="PRINTS" id="PR00179">
    <property type="entry name" value="LIPOCALIN"/>
</dbReference>
<feature type="compositionally biased region" description="Basic and acidic residues" evidence="8">
    <location>
        <begin position="1"/>
        <end position="16"/>
    </location>
</feature>
<feature type="compositionally biased region" description="Basic and acidic residues" evidence="8">
    <location>
        <begin position="384"/>
        <end position="394"/>
    </location>
</feature>
<dbReference type="InterPro" id="IPR012674">
    <property type="entry name" value="Calycin"/>
</dbReference>
<dbReference type="Gene3D" id="2.40.128.20">
    <property type="match status" value="1"/>
</dbReference>
<dbReference type="Ensembl" id="ENSSSCT00040007397.1">
    <property type="protein sequence ID" value="ENSSSCP00040002925.1"/>
    <property type="gene ID" value="ENSSSCG00040005598.1"/>
</dbReference>
<evidence type="ECO:0000256" key="3">
    <source>
        <dbReference type="ARBA" id="ARBA00022448"/>
    </source>
</evidence>
<keyword evidence="5" id="KW-0494">Milk protein</keyword>
<evidence type="ECO:0000313" key="11">
    <source>
        <dbReference type="Proteomes" id="UP000694722"/>
    </source>
</evidence>